<dbReference type="InterPro" id="IPR041373">
    <property type="entry name" value="RT_RNaseH"/>
</dbReference>
<dbReference type="PANTHER" id="PTHR37984:SF5">
    <property type="entry name" value="PROTEIN NYNRIN-LIKE"/>
    <property type="match status" value="1"/>
</dbReference>
<evidence type="ECO:0000313" key="9">
    <source>
        <dbReference type="EMBL" id="CAG9122098.1"/>
    </source>
</evidence>
<gene>
    <name evidence="9" type="ORF">PLXY2_LOCUS7619</name>
</gene>
<dbReference type="FunFam" id="3.10.20.370:FF:000001">
    <property type="entry name" value="Retrovirus-related Pol polyprotein from transposon 17.6-like protein"/>
    <property type="match status" value="1"/>
</dbReference>
<name>A0A8S4F2Q1_PLUXY</name>
<keyword evidence="5" id="KW-0255">Endonuclease</keyword>
<evidence type="ECO:0000259" key="8">
    <source>
        <dbReference type="PROSITE" id="PS50878"/>
    </source>
</evidence>
<dbReference type="InterPro" id="IPR050951">
    <property type="entry name" value="Retrovirus_Pol_polyprotein"/>
</dbReference>
<dbReference type="Pfam" id="PF00078">
    <property type="entry name" value="RVT_1"/>
    <property type="match status" value="1"/>
</dbReference>
<dbReference type="FunFam" id="3.30.70.270:FF:000020">
    <property type="entry name" value="Transposon Tf2-6 polyprotein-like Protein"/>
    <property type="match status" value="1"/>
</dbReference>
<dbReference type="Gene3D" id="3.10.20.370">
    <property type="match status" value="1"/>
</dbReference>
<evidence type="ECO:0000256" key="6">
    <source>
        <dbReference type="ARBA" id="ARBA00022801"/>
    </source>
</evidence>
<dbReference type="PANTHER" id="PTHR37984">
    <property type="entry name" value="PROTEIN CBG26694"/>
    <property type="match status" value="1"/>
</dbReference>
<protein>
    <recommendedName>
        <fullName evidence="1">RNA-directed DNA polymerase</fullName>
        <ecNumber evidence="1">2.7.7.49</ecNumber>
    </recommendedName>
</protein>
<reference evidence="9" key="1">
    <citation type="submission" date="2020-11" db="EMBL/GenBank/DDBJ databases">
        <authorList>
            <person name="Whiteford S."/>
        </authorList>
    </citation>
    <scope>NUCLEOTIDE SEQUENCE</scope>
</reference>
<comment type="caution">
    <text evidence="9">The sequence shown here is derived from an EMBL/GenBank/DDBJ whole genome shotgun (WGS) entry which is preliminary data.</text>
</comment>
<evidence type="ECO:0000256" key="1">
    <source>
        <dbReference type="ARBA" id="ARBA00012493"/>
    </source>
</evidence>
<dbReference type="GO" id="GO:0016787">
    <property type="term" value="F:hydrolase activity"/>
    <property type="evidence" value="ECO:0007669"/>
    <property type="project" value="UniProtKB-KW"/>
</dbReference>
<dbReference type="EMBL" id="CAJHNJ030000026">
    <property type="protein sequence ID" value="CAG9122098.1"/>
    <property type="molecule type" value="Genomic_DNA"/>
</dbReference>
<dbReference type="PROSITE" id="PS50878">
    <property type="entry name" value="RT_POL"/>
    <property type="match status" value="1"/>
</dbReference>
<keyword evidence="4" id="KW-0540">Nuclease</keyword>
<dbReference type="InterPro" id="IPR043128">
    <property type="entry name" value="Rev_trsase/Diguanyl_cyclase"/>
</dbReference>
<evidence type="ECO:0000256" key="2">
    <source>
        <dbReference type="ARBA" id="ARBA00022679"/>
    </source>
</evidence>
<dbReference type="GO" id="GO:0003964">
    <property type="term" value="F:RNA-directed DNA polymerase activity"/>
    <property type="evidence" value="ECO:0007669"/>
    <property type="project" value="UniProtKB-KW"/>
</dbReference>
<dbReference type="CDD" id="cd01647">
    <property type="entry name" value="RT_LTR"/>
    <property type="match status" value="1"/>
</dbReference>
<dbReference type="InterPro" id="IPR036179">
    <property type="entry name" value="Ig-like_dom_sf"/>
</dbReference>
<dbReference type="Pfam" id="PF17921">
    <property type="entry name" value="Integrase_H2C2"/>
    <property type="match status" value="1"/>
</dbReference>
<evidence type="ECO:0000256" key="5">
    <source>
        <dbReference type="ARBA" id="ARBA00022759"/>
    </source>
</evidence>
<dbReference type="CDD" id="cd09274">
    <property type="entry name" value="RNase_HI_RT_Ty3"/>
    <property type="match status" value="1"/>
</dbReference>
<evidence type="ECO:0000313" key="10">
    <source>
        <dbReference type="Proteomes" id="UP000653454"/>
    </source>
</evidence>
<evidence type="ECO:0000256" key="7">
    <source>
        <dbReference type="ARBA" id="ARBA00022918"/>
    </source>
</evidence>
<dbReference type="Gene3D" id="1.10.340.70">
    <property type="match status" value="1"/>
</dbReference>
<evidence type="ECO:0000256" key="3">
    <source>
        <dbReference type="ARBA" id="ARBA00022695"/>
    </source>
</evidence>
<keyword evidence="2" id="KW-0808">Transferase</keyword>
<keyword evidence="7" id="KW-0695">RNA-directed DNA polymerase</keyword>
<dbReference type="Pfam" id="PF17917">
    <property type="entry name" value="RT_RNaseH"/>
    <property type="match status" value="1"/>
</dbReference>
<dbReference type="Gene3D" id="3.30.70.270">
    <property type="match status" value="2"/>
</dbReference>
<dbReference type="InterPro" id="IPR000477">
    <property type="entry name" value="RT_dom"/>
</dbReference>
<dbReference type="SUPFAM" id="SSF56672">
    <property type="entry name" value="DNA/RNA polymerases"/>
    <property type="match status" value="1"/>
</dbReference>
<dbReference type="SUPFAM" id="SSF48726">
    <property type="entry name" value="Immunoglobulin"/>
    <property type="match status" value="1"/>
</dbReference>
<feature type="domain" description="Reverse transcriptase" evidence="8">
    <location>
        <begin position="1"/>
        <end position="82"/>
    </location>
</feature>
<sequence length="491" mass="55862">MPFGLCNASQTQQRLMDRLFPPQFEGKVFSYLDDIVLVDSNFESHIASLKWVLEQLKMAGLTVNMEKCQFARSSLKYLGYIVDKDGLRTDPDKVGAILNYPKPSTFTELKRFIGLASWYRRFVPNFAMVAAPLHDMTKGGKKGKTVTWTNEAEKAFMNLKTALTSTPVLKVPDYSKEFSIQCDASNYGVGAVLIQAFDGTEMPIAYTSRKLTDRECKYSASERELLSVLHAIEQFRPYVEGSHFKVITDHSALQWLHKNKDPHGRLARWAMCLQQFDYEVTHRKGKDNIVPDALSRALPEEISVIEITPSDKDDWYKSIEKGISEGSASSDWEINQQQLWKYLPLKQFPDENYSWKLVIPEKLRNQVLKECHDDPTSGHLGMKKSINRTRQHYYWPSLIQDVKNYVRKCQEWDHYIPHIGHALRTAVHEVTDGVSVHNGRQTSELVIGKAQPRHAGNYTCVPANAKAASVTVHVVQTSACNRVNCSSAFPI</sequence>
<dbReference type="Proteomes" id="UP000653454">
    <property type="component" value="Unassembled WGS sequence"/>
</dbReference>
<dbReference type="FunFam" id="1.10.340.70:FF:000001">
    <property type="entry name" value="Retrovirus-related Pol polyprotein from transposon gypsy-like Protein"/>
    <property type="match status" value="1"/>
</dbReference>
<organism evidence="9 10">
    <name type="scientific">Plutella xylostella</name>
    <name type="common">Diamondback moth</name>
    <name type="synonym">Plutella maculipennis</name>
    <dbReference type="NCBI Taxonomy" id="51655"/>
    <lineage>
        <taxon>Eukaryota</taxon>
        <taxon>Metazoa</taxon>
        <taxon>Ecdysozoa</taxon>
        <taxon>Arthropoda</taxon>
        <taxon>Hexapoda</taxon>
        <taxon>Insecta</taxon>
        <taxon>Pterygota</taxon>
        <taxon>Neoptera</taxon>
        <taxon>Endopterygota</taxon>
        <taxon>Lepidoptera</taxon>
        <taxon>Glossata</taxon>
        <taxon>Ditrysia</taxon>
        <taxon>Yponomeutoidea</taxon>
        <taxon>Plutellidae</taxon>
        <taxon>Plutella</taxon>
    </lineage>
</organism>
<dbReference type="InterPro" id="IPR043502">
    <property type="entry name" value="DNA/RNA_pol_sf"/>
</dbReference>
<dbReference type="EC" id="2.7.7.49" evidence="1"/>
<accession>A0A8S4F2Q1</accession>
<dbReference type="AlphaFoldDB" id="A0A8S4F2Q1"/>
<keyword evidence="6" id="KW-0378">Hydrolase</keyword>
<dbReference type="Gene3D" id="2.60.40.10">
    <property type="entry name" value="Immunoglobulins"/>
    <property type="match status" value="1"/>
</dbReference>
<evidence type="ECO:0000256" key="4">
    <source>
        <dbReference type="ARBA" id="ARBA00022722"/>
    </source>
</evidence>
<keyword evidence="3" id="KW-0548">Nucleotidyltransferase</keyword>
<dbReference type="GO" id="GO:0004519">
    <property type="term" value="F:endonuclease activity"/>
    <property type="evidence" value="ECO:0007669"/>
    <property type="project" value="UniProtKB-KW"/>
</dbReference>
<dbReference type="InterPro" id="IPR013783">
    <property type="entry name" value="Ig-like_fold"/>
</dbReference>
<proteinExistence type="predicted"/>
<dbReference type="InterPro" id="IPR041588">
    <property type="entry name" value="Integrase_H2C2"/>
</dbReference>
<keyword evidence="10" id="KW-1185">Reference proteome</keyword>